<proteinExistence type="inferred from homology"/>
<dbReference type="GO" id="GO:0018580">
    <property type="term" value="F:nitronate monooxygenase activity"/>
    <property type="evidence" value="ECO:0007669"/>
    <property type="project" value="InterPro"/>
</dbReference>
<dbReference type="RefSeq" id="WP_248252132.1">
    <property type="nucleotide sequence ID" value="NZ_JAIWJX010000002.1"/>
</dbReference>
<accession>A0A9X1X934</accession>
<dbReference type="CDD" id="cd04730">
    <property type="entry name" value="NPD_like"/>
    <property type="match status" value="1"/>
</dbReference>
<evidence type="ECO:0000256" key="7">
    <source>
        <dbReference type="ARBA" id="ARBA00023033"/>
    </source>
</evidence>
<dbReference type="SUPFAM" id="SSF51412">
    <property type="entry name" value="Inosine monophosphate dehydrogenase (IMPDH)"/>
    <property type="match status" value="1"/>
</dbReference>
<dbReference type="Gene3D" id="3.20.20.70">
    <property type="entry name" value="Aldolase class I"/>
    <property type="match status" value="1"/>
</dbReference>
<dbReference type="InterPro" id="IPR004136">
    <property type="entry name" value="NMO"/>
</dbReference>
<protein>
    <recommendedName>
        <fullName evidence="3">Probable nitronate monooxygenase</fullName>
    </recommendedName>
</protein>
<dbReference type="AlphaFoldDB" id="A0A9X1X934"/>
<keyword evidence="9" id="KW-1185">Reference proteome</keyword>
<evidence type="ECO:0000256" key="2">
    <source>
        <dbReference type="ARBA" id="ARBA00009881"/>
    </source>
</evidence>
<evidence type="ECO:0000256" key="3">
    <source>
        <dbReference type="ARBA" id="ARBA00013457"/>
    </source>
</evidence>
<organism evidence="8 9">
    <name type="scientific">Fictibacillus marinisediminis</name>
    <dbReference type="NCBI Taxonomy" id="2878389"/>
    <lineage>
        <taxon>Bacteria</taxon>
        <taxon>Bacillati</taxon>
        <taxon>Bacillota</taxon>
        <taxon>Bacilli</taxon>
        <taxon>Bacillales</taxon>
        <taxon>Fictibacillaceae</taxon>
        <taxon>Fictibacillus</taxon>
    </lineage>
</organism>
<keyword evidence="5" id="KW-0288">FMN</keyword>
<keyword evidence="6" id="KW-0560">Oxidoreductase</keyword>
<evidence type="ECO:0000256" key="4">
    <source>
        <dbReference type="ARBA" id="ARBA00022630"/>
    </source>
</evidence>
<evidence type="ECO:0000313" key="9">
    <source>
        <dbReference type="Proteomes" id="UP001139011"/>
    </source>
</evidence>
<keyword evidence="4" id="KW-0285">Flavoprotein</keyword>
<name>A0A9X1X934_9BACL</name>
<dbReference type="Pfam" id="PF03060">
    <property type="entry name" value="NMO"/>
    <property type="match status" value="1"/>
</dbReference>
<evidence type="ECO:0000256" key="6">
    <source>
        <dbReference type="ARBA" id="ARBA00023002"/>
    </source>
</evidence>
<dbReference type="EMBL" id="JAIWJX010000002">
    <property type="protein sequence ID" value="MCK6256457.1"/>
    <property type="molecule type" value="Genomic_DNA"/>
</dbReference>
<evidence type="ECO:0000256" key="1">
    <source>
        <dbReference type="ARBA" id="ARBA00003535"/>
    </source>
</evidence>
<evidence type="ECO:0000256" key="5">
    <source>
        <dbReference type="ARBA" id="ARBA00022643"/>
    </source>
</evidence>
<dbReference type="FunFam" id="3.20.20.70:FF:000210">
    <property type="entry name" value="2-nitropropane dioxygenase"/>
    <property type="match status" value="1"/>
</dbReference>
<sequence length="329" mass="36077">MSKKLPEHFVNQLELPVISAPMFLVSSPELVIEGCKSGIIGSFPLLNARTNEVLDEWMLRITEELKQAKAQDPECKIAPWAVNIIVHKTNKRYKQDLELIRKHQPPVVITSLGHPGEVVEIVHQYGGLVFSDVIHLVHAKKAAQTGVDGLILVCNGAGGHAGTINPIAFIGAVKEFWDGITILAGCINNGQDILAAEALGADLAYMGTRFIAASESFASNEYKEMLIESSFEDLIYTDAFSGVNANYLVSSIRNAGLDPDQLKKKEAVDMSLLDSSDARAWKDIWSAGQGVNRIKEVTPVHQIIGDLKNEYDQTLQFLVKKTENIISSK</sequence>
<dbReference type="InterPro" id="IPR013785">
    <property type="entry name" value="Aldolase_TIM"/>
</dbReference>
<comment type="function">
    <text evidence="1">Nitronate monooxygenase that uses molecular oxygen to catalyze the oxidative denitrification of alkyl nitronates. Acts on propionate 3-nitronate (P3N), the presumed physiological substrate. Probably functions in the detoxification of P3N, a metabolic poison produced by plants and fungi as a defense mechanism.</text>
</comment>
<reference evidence="8" key="1">
    <citation type="submission" date="2021-09" db="EMBL/GenBank/DDBJ databases">
        <title>Genome analysis of Fictibacillus sp. KIGAM418 isolated from marine sediment.</title>
        <authorList>
            <person name="Seo M.-J."/>
            <person name="Cho E.-S."/>
            <person name="Hwang C.Y."/>
        </authorList>
    </citation>
    <scope>NUCLEOTIDE SEQUENCE</scope>
    <source>
        <strain evidence="8">KIGAM418</strain>
    </source>
</reference>
<dbReference type="Proteomes" id="UP001139011">
    <property type="component" value="Unassembled WGS sequence"/>
</dbReference>
<gene>
    <name evidence="8" type="ORF">LCY76_07615</name>
</gene>
<dbReference type="PANTHER" id="PTHR42747:SF4">
    <property type="entry name" value="BLR1330 PROTEIN"/>
    <property type="match status" value="1"/>
</dbReference>
<comment type="caution">
    <text evidence="8">The sequence shown here is derived from an EMBL/GenBank/DDBJ whole genome shotgun (WGS) entry which is preliminary data.</text>
</comment>
<evidence type="ECO:0000313" key="8">
    <source>
        <dbReference type="EMBL" id="MCK6256457.1"/>
    </source>
</evidence>
<comment type="similarity">
    <text evidence="2">Belongs to the nitronate monooxygenase family. NMO class I subfamily.</text>
</comment>
<dbReference type="PANTHER" id="PTHR42747">
    <property type="entry name" value="NITRONATE MONOOXYGENASE-RELATED"/>
    <property type="match status" value="1"/>
</dbReference>
<keyword evidence="7 8" id="KW-0503">Monooxygenase</keyword>